<evidence type="ECO:0000313" key="1">
    <source>
        <dbReference type="EMBL" id="MBB4889414.1"/>
    </source>
</evidence>
<accession>A0A7W7PGV3</accession>
<keyword evidence="2" id="KW-1185">Reference proteome</keyword>
<name>A0A7W7PGV3_STRNE</name>
<protein>
    <submittedName>
        <fullName evidence="1">Uncharacterized protein</fullName>
    </submittedName>
</protein>
<dbReference type="AlphaFoldDB" id="A0A7W7PGV3"/>
<comment type="caution">
    <text evidence="1">The sequence shown here is derived from an EMBL/GenBank/DDBJ whole genome shotgun (WGS) entry which is preliminary data.</text>
</comment>
<dbReference type="EMBL" id="JACHJG010000013">
    <property type="protein sequence ID" value="MBB4889414.1"/>
    <property type="molecule type" value="Genomic_DNA"/>
</dbReference>
<organism evidence="1 2">
    <name type="scientific">Streptomyces netropsis</name>
    <name type="common">Streptoverticillium netropsis</name>
    <dbReference type="NCBI Taxonomy" id="55404"/>
    <lineage>
        <taxon>Bacteria</taxon>
        <taxon>Bacillati</taxon>
        <taxon>Actinomycetota</taxon>
        <taxon>Actinomycetes</taxon>
        <taxon>Kitasatosporales</taxon>
        <taxon>Streptomycetaceae</taxon>
        <taxon>Streptomyces</taxon>
    </lineage>
</organism>
<evidence type="ECO:0000313" key="2">
    <source>
        <dbReference type="Proteomes" id="UP000556436"/>
    </source>
</evidence>
<proteinExistence type="predicted"/>
<dbReference type="Proteomes" id="UP000556436">
    <property type="component" value="Unassembled WGS sequence"/>
</dbReference>
<reference evidence="1 2" key="1">
    <citation type="submission" date="2020-08" db="EMBL/GenBank/DDBJ databases">
        <title>Genomic Encyclopedia of Type Strains, Phase III (KMG-III): the genomes of soil and plant-associated and newly described type strains.</title>
        <authorList>
            <person name="Whitman W."/>
        </authorList>
    </citation>
    <scope>NUCLEOTIDE SEQUENCE [LARGE SCALE GENOMIC DNA]</scope>
    <source>
        <strain evidence="1 2">CECT 3265</strain>
    </source>
</reference>
<sequence length="127" mass="13118">MVDPLSLSAITTAVTAAAGSVGTEAGRQAWGSLVALARRTFGRGPDDDGATAVLPLDPGDDEQVQSLSALLFAQALQNPGFAAEFRAWAEGARPHLTVDNSQVNNTVSGNAQVGNLVQGRDITWTSN</sequence>
<dbReference type="RefSeq" id="WP_184737829.1">
    <property type="nucleotide sequence ID" value="NZ_BMRW01000012.1"/>
</dbReference>
<gene>
    <name evidence="1" type="ORF">FHS38_005489</name>
</gene>